<feature type="compositionally biased region" description="Basic and acidic residues" evidence="1">
    <location>
        <begin position="802"/>
        <end position="814"/>
    </location>
</feature>
<organism evidence="3 4">
    <name type="scientific">Amphibalanus amphitrite</name>
    <name type="common">Striped barnacle</name>
    <name type="synonym">Balanus amphitrite</name>
    <dbReference type="NCBI Taxonomy" id="1232801"/>
    <lineage>
        <taxon>Eukaryota</taxon>
        <taxon>Metazoa</taxon>
        <taxon>Ecdysozoa</taxon>
        <taxon>Arthropoda</taxon>
        <taxon>Crustacea</taxon>
        <taxon>Multicrustacea</taxon>
        <taxon>Cirripedia</taxon>
        <taxon>Thoracica</taxon>
        <taxon>Thoracicalcarea</taxon>
        <taxon>Balanomorpha</taxon>
        <taxon>Balanoidea</taxon>
        <taxon>Balanidae</taxon>
        <taxon>Amphibalaninae</taxon>
        <taxon>Amphibalanus</taxon>
    </lineage>
</organism>
<feature type="region of interest" description="Disordered" evidence="1">
    <location>
        <begin position="566"/>
        <end position="623"/>
    </location>
</feature>
<name>A0A6A4XHR1_AMPAM</name>
<dbReference type="OrthoDB" id="6369238at2759"/>
<keyword evidence="4" id="KW-1185">Reference proteome</keyword>
<feature type="compositionally biased region" description="Low complexity" evidence="1">
    <location>
        <begin position="726"/>
        <end position="741"/>
    </location>
</feature>
<gene>
    <name evidence="3" type="primary">ZNF839</name>
    <name evidence="3" type="ORF">FJT64_014979</name>
</gene>
<feature type="region of interest" description="Disordered" evidence="1">
    <location>
        <begin position="190"/>
        <end position="213"/>
    </location>
</feature>
<dbReference type="InterPro" id="IPR031885">
    <property type="entry name" value="DUF4764"/>
</dbReference>
<feature type="compositionally biased region" description="Low complexity" evidence="1">
    <location>
        <begin position="698"/>
        <end position="718"/>
    </location>
</feature>
<feature type="compositionally biased region" description="Low complexity" evidence="1">
    <location>
        <begin position="870"/>
        <end position="882"/>
    </location>
</feature>
<dbReference type="Proteomes" id="UP000440578">
    <property type="component" value="Unassembled WGS sequence"/>
</dbReference>
<feature type="region of interest" description="Disordered" evidence="1">
    <location>
        <begin position="298"/>
        <end position="319"/>
    </location>
</feature>
<proteinExistence type="predicted"/>
<feature type="compositionally biased region" description="Low complexity" evidence="1">
    <location>
        <begin position="202"/>
        <end position="213"/>
    </location>
</feature>
<feature type="compositionally biased region" description="Low complexity" evidence="1">
    <location>
        <begin position="385"/>
        <end position="395"/>
    </location>
</feature>
<dbReference type="AlphaFoldDB" id="A0A6A4XHR1"/>
<feature type="region of interest" description="Disordered" evidence="1">
    <location>
        <begin position="119"/>
        <end position="161"/>
    </location>
</feature>
<feature type="region of interest" description="Disordered" evidence="1">
    <location>
        <begin position="58"/>
        <end position="79"/>
    </location>
</feature>
<feature type="compositionally biased region" description="Polar residues" evidence="1">
    <location>
        <begin position="136"/>
        <end position="145"/>
    </location>
</feature>
<evidence type="ECO:0000259" key="2">
    <source>
        <dbReference type="Pfam" id="PF15961"/>
    </source>
</evidence>
<feature type="domain" description="DUF4764" evidence="2">
    <location>
        <begin position="441"/>
        <end position="499"/>
    </location>
</feature>
<comment type="caution">
    <text evidence="3">The sequence shown here is derived from an EMBL/GenBank/DDBJ whole genome shotgun (WGS) entry which is preliminary data.</text>
</comment>
<feature type="region of interest" description="Disordered" evidence="1">
    <location>
        <begin position="380"/>
        <end position="534"/>
    </location>
</feature>
<feature type="region of interest" description="Disordered" evidence="1">
    <location>
        <begin position="698"/>
        <end position="825"/>
    </location>
</feature>
<feature type="region of interest" description="Disordered" evidence="1">
    <location>
        <begin position="225"/>
        <end position="285"/>
    </location>
</feature>
<evidence type="ECO:0000313" key="4">
    <source>
        <dbReference type="Proteomes" id="UP000440578"/>
    </source>
</evidence>
<feature type="compositionally biased region" description="Basic and acidic residues" evidence="1">
    <location>
        <begin position="417"/>
        <end position="429"/>
    </location>
</feature>
<feature type="compositionally biased region" description="Low complexity" evidence="1">
    <location>
        <begin position="771"/>
        <end position="780"/>
    </location>
</feature>
<reference evidence="3 4" key="1">
    <citation type="submission" date="2019-07" db="EMBL/GenBank/DDBJ databases">
        <title>Draft genome assembly of a fouling barnacle, Amphibalanus amphitrite (Darwin, 1854): The first reference genome for Thecostraca.</title>
        <authorList>
            <person name="Kim W."/>
        </authorList>
    </citation>
    <scope>NUCLEOTIDE SEQUENCE [LARGE SCALE GENOMIC DNA]</scope>
    <source>
        <strain evidence="3">SNU_AA5</strain>
        <tissue evidence="3">Soma without cirri and trophi</tissue>
    </source>
</reference>
<feature type="compositionally biased region" description="Low complexity" evidence="1">
    <location>
        <begin position="225"/>
        <end position="260"/>
    </location>
</feature>
<sequence length="904" mass="94652">MSGAGDQRVFLVDGQAVYLEGGGDISEDVLQQALAQLAGRGATATEEQQQAGTVLEVQDDGGAAAGGASGDAVELADAEDGEEGVLAVLQDETGQQQTVRLTPSQAAALGIDYDELLAAAGQVEPSTEEQEESADASATEQQLSTGGVLALDAGKTEEGDSKVTYTFEVVDDPEQADGASAGSDLLAKSRQIMVPQVRPGGTAAPSKSAATAASTVTAARLTVGKAASGSGTATASAGGAKSAAADGANNDSNGAGATAEDPSEDDPDVPVILTPMNGQNLPDFIEPRPGLKILVRPLRETPGAPPPPARPLGSSDNPIQLVQQGNTFKSLQPLSAEQLKQIATVLQQSRLNVPGNAKNTIYDANTNTRIVYRVVYPEDQRPAGRGRSSSYYTPRGRGRGRPRGRGRGRGRARGRPRKEDYDQDWHPGMDTEMEPVDPAEKKKITTKTRTGRVSKPPKHMVKDYKHIHRLDLNQPDLDDSDGGYSDYGDLETGGDGEQEGGVKTEPGEDGEAGTSSKSGQRLTAAGTPRVKREVPQAVRDRFTCRTCGTLCIGYARLEGHYRKNPTHRRHSMDFPSPVKPRPAVVYTGRRGRPPRQPAFESRLPAKRPRLEEPKEPEEEPLSPEQLVTTLLDQSGGSINRLCDAMAECVKQFRERVRGALRSPAEDEEVDESAAFTIDAERSALTGLPEGVYLPTERPASAAASAVSSPAPSAAEQPQSPRPPAAAPATLTLEEALAAQMEEPPEQLMETEPEPEPADKEEAGTQEPMEQDAGAAPAPAEAEGDTKPAGSPEKSDPAGTAAEGERPPEGRKEPAEPVGDVLDEFVGGLVDTADYAPLPPGGETAPAAAAAAEFDAGQIQIRLPDGRDLTAAAAAPETATEAGTEGEAETEAEAGASMPLLADQR</sequence>
<feature type="compositionally biased region" description="Acidic residues" evidence="1">
    <location>
        <begin position="488"/>
        <end position="498"/>
    </location>
</feature>
<dbReference type="PANTHER" id="PTHR48125">
    <property type="entry name" value="LP07818P1"/>
    <property type="match status" value="1"/>
</dbReference>
<feature type="compositionally biased region" description="Basic residues" evidence="1">
    <location>
        <begin position="444"/>
        <end position="459"/>
    </location>
</feature>
<accession>A0A6A4XHR1</accession>
<protein>
    <submittedName>
        <fullName evidence="3">Zinc finger protein 839</fullName>
    </submittedName>
</protein>
<feature type="region of interest" description="Disordered" evidence="1">
    <location>
        <begin position="870"/>
        <end position="904"/>
    </location>
</feature>
<evidence type="ECO:0000256" key="1">
    <source>
        <dbReference type="SAM" id="MobiDB-lite"/>
    </source>
</evidence>
<dbReference type="PANTHER" id="PTHR48125:SF10">
    <property type="entry name" value="OS12G0136300 PROTEIN"/>
    <property type="match status" value="1"/>
</dbReference>
<evidence type="ECO:0000313" key="3">
    <source>
        <dbReference type="EMBL" id="KAF0314641.1"/>
    </source>
</evidence>
<dbReference type="EMBL" id="VIIS01000010">
    <property type="protein sequence ID" value="KAF0314641.1"/>
    <property type="molecule type" value="Genomic_DNA"/>
</dbReference>
<feature type="compositionally biased region" description="Basic residues" evidence="1">
    <location>
        <begin position="396"/>
        <end position="416"/>
    </location>
</feature>
<feature type="compositionally biased region" description="Acidic residues" evidence="1">
    <location>
        <begin position="742"/>
        <end position="755"/>
    </location>
</feature>
<dbReference type="Pfam" id="PF15961">
    <property type="entry name" value="DUF4764"/>
    <property type="match status" value="1"/>
</dbReference>